<feature type="transmembrane region" description="Helical" evidence="8">
    <location>
        <begin position="215"/>
        <end position="235"/>
    </location>
</feature>
<feature type="transmembrane region" description="Helical" evidence="8">
    <location>
        <begin position="247"/>
        <end position="269"/>
    </location>
</feature>
<dbReference type="Pfam" id="PF00361">
    <property type="entry name" value="Proton_antipo_M"/>
    <property type="match status" value="1"/>
</dbReference>
<keyword evidence="5 8" id="KW-1133">Transmembrane helix</keyword>
<comment type="caution">
    <text evidence="10">The sequence shown here is derived from an EMBL/GenBank/DDBJ whole genome shotgun (WGS) entry which is preliminary data.</text>
</comment>
<evidence type="ECO:0000256" key="5">
    <source>
        <dbReference type="ARBA" id="ARBA00022989"/>
    </source>
</evidence>
<dbReference type="PANTHER" id="PTHR42703">
    <property type="entry name" value="NADH DEHYDROGENASE"/>
    <property type="match status" value="1"/>
</dbReference>
<keyword evidence="3" id="KW-1003">Cell membrane</keyword>
<evidence type="ECO:0000256" key="3">
    <source>
        <dbReference type="ARBA" id="ARBA00022475"/>
    </source>
</evidence>
<comment type="subcellular location">
    <subcellularLocation>
        <location evidence="1">Cell membrane</location>
        <topology evidence="1">Multi-pass membrane protein</topology>
    </subcellularLocation>
    <subcellularLocation>
        <location evidence="7">Membrane</location>
        <topology evidence="7">Multi-pass membrane protein</topology>
    </subcellularLocation>
</comment>
<feature type="transmembrane region" description="Helical" evidence="8">
    <location>
        <begin position="111"/>
        <end position="128"/>
    </location>
</feature>
<evidence type="ECO:0000256" key="8">
    <source>
        <dbReference type="SAM" id="Phobius"/>
    </source>
</evidence>
<reference evidence="10" key="1">
    <citation type="journal article" date="2014" name="Int. J. Syst. Evol. Microbiol.">
        <title>Complete genome sequence of Corynebacterium casei LMG S-19264T (=DSM 44701T), isolated from a smear-ripened cheese.</title>
        <authorList>
            <consortium name="US DOE Joint Genome Institute (JGI-PGF)"/>
            <person name="Walter F."/>
            <person name="Albersmeier A."/>
            <person name="Kalinowski J."/>
            <person name="Ruckert C."/>
        </authorList>
    </citation>
    <scope>NUCLEOTIDE SEQUENCE</scope>
    <source>
        <strain evidence="10">CGMCC 1.15367</strain>
    </source>
</reference>
<evidence type="ECO:0000256" key="4">
    <source>
        <dbReference type="ARBA" id="ARBA00022692"/>
    </source>
</evidence>
<feature type="transmembrane region" description="Helical" evidence="8">
    <location>
        <begin position="6"/>
        <end position="25"/>
    </location>
</feature>
<feature type="transmembrane region" description="Helical" evidence="8">
    <location>
        <begin position="484"/>
        <end position="503"/>
    </location>
</feature>
<dbReference type="AlphaFoldDB" id="A0A916ZX56"/>
<evidence type="ECO:0000256" key="7">
    <source>
        <dbReference type="RuleBase" id="RU000320"/>
    </source>
</evidence>
<dbReference type="InterPro" id="IPR050586">
    <property type="entry name" value="CPA3_Na-H_Antiporter_D"/>
</dbReference>
<evidence type="ECO:0000256" key="1">
    <source>
        <dbReference type="ARBA" id="ARBA00004651"/>
    </source>
</evidence>
<feature type="transmembrane region" description="Helical" evidence="8">
    <location>
        <begin position="389"/>
        <end position="412"/>
    </location>
</feature>
<accession>A0A916ZX56</accession>
<feature type="domain" description="NADH:quinone oxidoreductase/Mrp antiporter transmembrane" evidence="9">
    <location>
        <begin position="131"/>
        <end position="429"/>
    </location>
</feature>
<keyword evidence="11" id="KW-1185">Reference proteome</keyword>
<proteinExistence type="inferred from homology"/>
<evidence type="ECO:0000259" key="9">
    <source>
        <dbReference type="Pfam" id="PF00361"/>
    </source>
</evidence>
<sequence length="540" mass="55681">MPIAAHLPILPVLLPLAGAAIIMLFDERRRALKAGLSVAATLLLLAVAVALLLQADAGGGTTSVYRLGDWPAPFGIVLVADRLSALMVLLTSLLGLATLLFSLARWHGAGAHFHTLFQVLLMGLNGAFLTGDLFNLFVFFEVMLAASFGLLLHGSGPARIRAGLHYIAINLVASMLFLLGVSLVYGVTGTLNMADLATRLPLIAPGDRTLLEAGAALLGIAFLIKAGMWPLCFWLPQAYSVASAPVAAVFVITSKVAIYVILRLFLLLFGPGGGAPGFGSAVLLAGGLATIGFGAIGVLASQGLGRIASFSTIVSSGTLLAAIGLATPGVTAGALFYLVSSSLAICAFFLLIELVERGREPGADMLAVTAEAFGEEENEATHESEEVGIAIPAVTALLGIGFVTCAILIAGLPPLSGFVAKFAMMTAALDPAGLGAGQRVRLAAWGLLGLLLASGFAALLAMVRTGIRIFWAPHEGASVQRVRVIEFLPVTGLISLCVLMTIAGEPVMAYMRAAADAAHRPAAYIDAVMRPAASVSEARP</sequence>
<comment type="similarity">
    <text evidence="2">Belongs to the CPA3 antiporters (TC 2.A.63) subunit D family.</text>
</comment>
<feature type="transmembrane region" description="Helical" evidence="8">
    <location>
        <begin position="164"/>
        <end position="187"/>
    </location>
</feature>
<evidence type="ECO:0000313" key="11">
    <source>
        <dbReference type="Proteomes" id="UP000644699"/>
    </source>
</evidence>
<feature type="transmembrane region" description="Helical" evidence="8">
    <location>
        <begin position="32"/>
        <end position="53"/>
    </location>
</feature>
<keyword evidence="4 7" id="KW-0812">Transmembrane</keyword>
<dbReference type="PANTHER" id="PTHR42703:SF1">
    <property type="entry name" value="NA(+)_H(+) ANTIPORTER SUBUNIT D1"/>
    <property type="match status" value="1"/>
</dbReference>
<protein>
    <submittedName>
        <fullName evidence="10">Monovalent cation/H+ antiporter subunit D</fullName>
    </submittedName>
</protein>
<gene>
    <name evidence="10" type="primary">phaD</name>
    <name evidence="10" type="ORF">GCM10011390_40900</name>
</gene>
<dbReference type="GO" id="GO:0005886">
    <property type="term" value="C:plasma membrane"/>
    <property type="evidence" value="ECO:0007669"/>
    <property type="project" value="UniProtKB-SubCell"/>
</dbReference>
<organism evidence="10 11">
    <name type="scientific">Aureimonas endophytica</name>
    <dbReference type="NCBI Taxonomy" id="2027858"/>
    <lineage>
        <taxon>Bacteria</taxon>
        <taxon>Pseudomonadati</taxon>
        <taxon>Pseudomonadota</taxon>
        <taxon>Alphaproteobacteria</taxon>
        <taxon>Hyphomicrobiales</taxon>
        <taxon>Aurantimonadaceae</taxon>
        <taxon>Aureimonas</taxon>
    </lineage>
</organism>
<dbReference type="Proteomes" id="UP000644699">
    <property type="component" value="Unassembled WGS sequence"/>
</dbReference>
<feature type="transmembrane region" description="Helical" evidence="8">
    <location>
        <begin position="281"/>
        <end position="300"/>
    </location>
</feature>
<evidence type="ECO:0000256" key="2">
    <source>
        <dbReference type="ARBA" id="ARBA00005346"/>
    </source>
</evidence>
<feature type="transmembrane region" description="Helical" evidence="8">
    <location>
        <begin position="134"/>
        <end position="152"/>
    </location>
</feature>
<feature type="transmembrane region" description="Helical" evidence="8">
    <location>
        <begin position="442"/>
        <end position="463"/>
    </location>
</feature>
<name>A0A916ZX56_9HYPH</name>
<keyword evidence="6 8" id="KW-0472">Membrane</keyword>
<reference evidence="10" key="2">
    <citation type="submission" date="2020-09" db="EMBL/GenBank/DDBJ databases">
        <authorList>
            <person name="Sun Q."/>
            <person name="Zhou Y."/>
        </authorList>
    </citation>
    <scope>NUCLEOTIDE SEQUENCE</scope>
    <source>
        <strain evidence="10">CGMCC 1.15367</strain>
    </source>
</reference>
<feature type="transmembrane region" description="Helical" evidence="8">
    <location>
        <begin position="83"/>
        <end position="104"/>
    </location>
</feature>
<feature type="transmembrane region" description="Helical" evidence="8">
    <location>
        <begin position="307"/>
        <end position="328"/>
    </location>
</feature>
<evidence type="ECO:0000256" key="6">
    <source>
        <dbReference type="ARBA" id="ARBA00023136"/>
    </source>
</evidence>
<dbReference type="NCBIfam" id="NF009309">
    <property type="entry name" value="PRK12666.1"/>
    <property type="match status" value="1"/>
</dbReference>
<evidence type="ECO:0000313" key="10">
    <source>
        <dbReference type="EMBL" id="GGE17590.1"/>
    </source>
</evidence>
<dbReference type="InterPro" id="IPR001750">
    <property type="entry name" value="ND/Mrp_TM"/>
</dbReference>
<dbReference type="RefSeq" id="WP_188911749.1">
    <property type="nucleotide sequence ID" value="NZ_BMIQ01000007.1"/>
</dbReference>
<feature type="transmembrane region" description="Helical" evidence="8">
    <location>
        <begin position="334"/>
        <end position="355"/>
    </location>
</feature>
<dbReference type="EMBL" id="BMIQ01000007">
    <property type="protein sequence ID" value="GGE17590.1"/>
    <property type="molecule type" value="Genomic_DNA"/>
</dbReference>